<dbReference type="EnsemblMetazoa" id="XM_030980896">
    <property type="protein sequence ID" value="XP_030836756"/>
    <property type="gene ID" value="LOC115922283"/>
</dbReference>
<accession>A0A7M7NM23</accession>
<protein>
    <submittedName>
        <fullName evidence="2">Uncharacterized protein</fullName>
    </submittedName>
</protein>
<dbReference type="InParanoid" id="A0A7M7NM23"/>
<feature type="compositionally biased region" description="Basic and acidic residues" evidence="1">
    <location>
        <begin position="63"/>
        <end position="124"/>
    </location>
</feature>
<dbReference type="GeneID" id="115922283"/>
<reference evidence="3" key="1">
    <citation type="submission" date="2015-02" db="EMBL/GenBank/DDBJ databases">
        <title>Genome sequencing for Strongylocentrotus purpuratus.</title>
        <authorList>
            <person name="Murali S."/>
            <person name="Liu Y."/>
            <person name="Vee V."/>
            <person name="English A."/>
            <person name="Wang M."/>
            <person name="Skinner E."/>
            <person name="Han Y."/>
            <person name="Muzny D.M."/>
            <person name="Worley K.C."/>
            <person name="Gibbs R.A."/>
        </authorList>
    </citation>
    <scope>NUCLEOTIDE SEQUENCE</scope>
</reference>
<dbReference type="RefSeq" id="XP_030836756.1">
    <property type="nucleotide sequence ID" value="XM_030980896.1"/>
</dbReference>
<feature type="compositionally biased region" description="Polar residues" evidence="1">
    <location>
        <begin position="125"/>
        <end position="134"/>
    </location>
</feature>
<evidence type="ECO:0000313" key="3">
    <source>
        <dbReference type="Proteomes" id="UP000007110"/>
    </source>
</evidence>
<dbReference type="OrthoDB" id="6352295at2759"/>
<evidence type="ECO:0000256" key="1">
    <source>
        <dbReference type="SAM" id="MobiDB-lite"/>
    </source>
</evidence>
<dbReference type="Proteomes" id="UP000007110">
    <property type="component" value="Unassembled WGS sequence"/>
</dbReference>
<evidence type="ECO:0000313" key="2">
    <source>
        <dbReference type="EnsemblMetazoa" id="XP_030836756"/>
    </source>
</evidence>
<dbReference type="AlphaFoldDB" id="A0A7M7NM23"/>
<organism evidence="2 3">
    <name type="scientific">Strongylocentrotus purpuratus</name>
    <name type="common">Purple sea urchin</name>
    <dbReference type="NCBI Taxonomy" id="7668"/>
    <lineage>
        <taxon>Eukaryota</taxon>
        <taxon>Metazoa</taxon>
        <taxon>Echinodermata</taxon>
        <taxon>Eleutherozoa</taxon>
        <taxon>Echinozoa</taxon>
        <taxon>Echinoidea</taxon>
        <taxon>Euechinoidea</taxon>
        <taxon>Echinacea</taxon>
        <taxon>Camarodonta</taxon>
        <taxon>Echinidea</taxon>
        <taxon>Strongylocentrotidae</taxon>
        <taxon>Strongylocentrotus</taxon>
    </lineage>
</organism>
<name>A0A7M7NM23_STRPU</name>
<dbReference type="PANTHER" id="PTHR34769:SF1">
    <property type="entry name" value="RNA POLYMERASE I AND III SUBUNIT D"/>
    <property type="match status" value="1"/>
</dbReference>
<feature type="region of interest" description="Disordered" evidence="1">
    <location>
        <begin position="16"/>
        <end position="142"/>
    </location>
</feature>
<dbReference type="KEGG" id="spu:115922283"/>
<dbReference type="PANTHER" id="PTHR34769">
    <property type="entry name" value="RCG42593, ISOFORM CRA_A"/>
    <property type="match status" value="1"/>
</dbReference>
<dbReference type="OMA" id="RTIFCED"/>
<reference evidence="2" key="2">
    <citation type="submission" date="2021-01" db="UniProtKB">
        <authorList>
            <consortium name="EnsemblMetazoa"/>
        </authorList>
    </citation>
    <scope>IDENTIFICATION</scope>
</reference>
<dbReference type="InterPro" id="IPR038948">
    <property type="entry name" value="POLR1D-like"/>
</dbReference>
<proteinExistence type="predicted"/>
<keyword evidence="3" id="KW-1185">Reference proteome</keyword>
<sequence length="175" mass="20103">MEFIFSSRLAAAELLNEAGRGKERASTMGPNGWKKRQVKTNKVFLKNTLRGVISGNRHQSSSRVEKRHKDGSKRTDTNLDYKDENKSQKLDRGSHHDRLEGTYQERDRRTLGHSSRRDDFHSKESCSQTNSKSSGGREKKDRYHRTIFCEDASCSSDKGKECKTISRKYTSAKEK</sequence>